<dbReference type="GO" id="GO:0016020">
    <property type="term" value="C:membrane"/>
    <property type="evidence" value="ECO:0007669"/>
    <property type="project" value="InterPro"/>
</dbReference>
<evidence type="ECO:0000259" key="4">
    <source>
        <dbReference type="Pfam" id="PF25973"/>
    </source>
</evidence>
<evidence type="ECO:0000313" key="6">
    <source>
        <dbReference type="Proteomes" id="UP000033070"/>
    </source>
</evidence>
<dbReference type="InterPro" id="IPR058647">
    <property type="entry name" value="BSH_CzcB-like"/>
</dbReference>
<dbReference type="GO" id="GO:0022857">
    <property type="term" value="F:transmembrane transporter activity"/>
    <property type="evidence" value="ECO:0007669"/>
    <property type="project" value="InterPro"/>
</dbReference>
<dbReference type="Gene3D" id="2.40.50.100">
    <property type="match status" value="1"/>
</dbReference>
<reference evidence="5 6" key="1">
    <citation type="submission" date="2018-06" db="EMBL/GenBank/DDBJ databases">
        <title>OYT1 Genome Sequencing.</title>
        <authorList>
            <person name="Kato S."/>
            <person name="Itoh T."/>
            <person name="Ohkuma M."/>
        </authorList>
    </citation>
    <scope>NUCLEOTIDE SEQUENCE [LARGE SCALE GENOMIC DNA]</scope>
    <source>
        <strain evidence="5 6">OYT1</strain>
    </source>
</reference>
<accession>A0A2Z6G9L0</accession>
<dbReference type="OrthoDB" id="9806939at2"/>
<organism evidence="5 6">
    <name type="scientific">Ferriphaselus amnicola</name>
    <dbReference type="NCBI Taxonomy" id="1188319"/>
    <lineage>
        <taxon>Bacteria</taxon>
        <taxon>Pseudomonadati</taxon>
        <taxon>Pseudomonadota</taxon>
        <taxon>Betaproteobacteria</taxon>
        <taxon>Nitrosomonadales</taxon>
        <taxon>Gallionellaceae</taxon>
        <taxon>Ferriphaselus</taxon>
    </lineage>
</organism>
<protein>
    <submittedName>
        <fullName evidence="5">Cobalt-zinc-cadmium resistance protein CzcB</fullName>
    </submittedName>
</protein>
<keyword evidence="6" id="KW-1185">Reference proteome</keyword>
<keyword evidence="2" id="KW-0813">Transport</keyword>
<dbReference type="RefSeq" id="WP_062625398.1">
    <property type="nucleotide sequence ID" value="NZ_AP018738.1"/>
</dbReference>
<feature type="chain" id="PRO_5017181265" evidence="3">
    <location>
        <begin position="21"/>
        <end position="364"/>
    </location>
</feature>
<dbReference type="InterPro" id="IPR051909">
    <property type="entry name" value="MFP_Cation_Efflux"/>
</dbReference>
<dbReference type="STRING" id="1188319.OYT1_00129"/>
<dbReference type="SUPFAM" id="SSF111369">
    <property type="entry name" value="HlyD-like secretion proteins"/>
    <property type="match status" value="1"/>
</dbReference>
<evidence type="ECO:0000256" key="1">
    <source>
        <dbReference type="ARBA" id="ARBA00009477"/>
    </source>
</evidence>
<dbReference type="PANTHER" id="PTHR30097:SF4">
    <property type="entry name" value="SLR6042 PROTEIN"/>
    <property type="match status" value="1"/>
</dbReference>
<dbReference type="GO" id="GO:0046914">
    <property type="term" value="F:transition metal ion binding"/>
    <property type="evidence" value="ECO:0007669"/>
    <property type="project" value="TreeGrafter"/>
</dbReference>
<dbReference type="Proteomes" id="UP000033070">
    <property type="component" value="Chromosome"/>
</dbReference>
<dbReference type="InterPro" id="IPR006143">
    <property type="entry name" value="RND_pump_MFP"/>
</dbReference>
<evidence type="ECO:0000256" key="3">
    <source>
        <dbReference type="SAM" id="SignalP"/>
    </source>
</evidence>
<feature type="signal peptide" evidence="3">
    <location>
        <begin position="1"/>
        <end position="20"/>
    </location>
</feature>
<keyword evidence="3" id="KW-0732">Signal</keyword>
<sequence length="364" mass="38234">MKVSYLTGLSLLALSTLALANDELILSAKQITTLGIRSETLPTKQAGEVSGLPAQVVVPGGQLFIISTPLPAMVEQTLVGVGDSVKQGQLLAKLQSPALAEAQRGLLQTSTQAQLAKENLSRDEQLWKDGIISESRYRTTRGLQIEAAAALAERKQMLRLSGMSEGAISQLQSGKALSSLLSITSPIDGVILEKNVSAGQRLDAAVPILKVARLNPLALEIQAPLAHTSKLQIGALVTIPKFQASGKLIAVGRNLSGNNQTILLRAEINKGTENLRPGQFVEASVAVSGNQAQWNLPNSALARVAGKTLIFVTSEKGFRPVNVSVMNEGAQTSMISATLKGDEKVVVHGVSSLKAQMMGIGGGE</sequence>
<name>A0A2Z6G9L0_9PROT</name>
<dbReference type="KEGG" id="fam:OYT1_ch0623"/>
<dbReference type="GO" id="GO:0060003">
    <property type="term" value="P:copper ion export"/>
    <property type="evidence" value="ECO:0007669"/>
    <property type="project" value="TreeGrafter"/>
</dbReference>
<dbReference type="Gene3D" id="2.40.420.20">
    <property type="match status" value="1"/>
</dbReference>
<dbReference type="GO" id="GO:0015679">
    <property type="term" value="P:plasma membrane copper ion transport"/>
    <property type="evidence" value="ECO:0007669"/>
    <property type="project" value="TreeGrafter"/>
</dbReference>
<dbReference type="AlphaFoldDB" id="A0A2Z6G9L0"/>
<dbReference type="PANTHER" id="PTHR30097">
    <property type="entry name" value="CATION EFFLUX SYSTEM PROTEIN CUSB"/>
    <property type="match status" value="1"/>
</dbReference>
<proteinExistence type="inferred from homology"/>
<gene>
    <name evidence="5" type="ORF">OYT1_ch0623</name>
</gene>
<evidence type="ECO:0000313" key="5">
    <source>
        <dbReference type="EMBL" id="BBE50190.1"/>
    </source>
</evidence>
<dbReference type="EMBL" id="AP018738">
    <property type="protein sequence ID" value="BBE50190.1"/>
    <property type="molecule type" value="Genomic_DNA"/>
</dbReference>
<comment type="similarity">
    <text evidence="1">Belongs to the membrane fusion protein (MFP) (TC 8.A.1) family.</text>
</comment>
<dbReference type="Gene3D" id="1.10.287.470">
    <property type="entry name" value="Helix hairpin bin"/>
    <property type="match status" value="1"/>
</dbReference>
<dbReference type="NCBIfam" id="TIGR01730">
    <property type="entry name" value="RND_mfp"/>
    <property type="match status" value="1"/>
</dbReference>
<feature type="domain" description="CzcB-like barrel-sandwich hybrid" evidence="4">
    <location>
        <begin position="66"/>
        <end position="212"/>
    </location>
</feature>
<dbReference type="GO" id="GO:0030288">
    <property type="term" value="C:outer membrane-bounded periplasmic space"/>
    <property type="evidence" value="ECO:0007669"/>
    <property type="project" value="TreeGrafter"/>
</dbReference>
<dbReference type="Gene3D" id="2.40.30.170">
    <property type="match status" value="1"/>
</dbReference>
<dbReference type="Pfam" id="PF25973">
    <property type="entry name" value="BSH_CzcB"/>
    <property type="match status" value="1"/>
</dbReference>
<evidence type="ECO:0000256" key="2">
    <source>
        <dbReference type="ARBA" id="ARBA00022448"/>
    </source>
</evidence>